<reference evidence="2 3" key="1">
    <citation type="submission" date="2014-08" db="EMBL/GenBank/DDBJ databases">
        <title>Whole genome shotgun sequence of Rhizobium rubi NBRC 13261.</title>
        <authorList>
            <person name="Katano-Makiyama Y."/>
            <person name="Hosoyama A."/>
            <person name="Hashimoto M."/>
            <person name="Hosoyama Y."/>
            <person name="Noguchi M."/>
            <person name="Tsuchikane K."/>
            <person name="Uohara A."/>
            <person name="Ohji S."/>
            <person name="Ichikawa N."/>
            <person name="Kimura A."/>
            <person name="Yamazoe A."/>
            <person name="Fujita N."/>
        </authorList>
    </citation>
    <scope>NUCLEOTIDE SEQUENCE [LARGE SCALE GENOMIC DNA]</scope>
    <source>
        <strain evidence="2 3">NBRC 13261</strain>
    </source>
</reference>
<keyword evidence="1" id="KW-0472">Membrane</keyword>
<evidence type="ECO:0000313" key="3">
    <source>
        <dbReference type="Proteomes" id="UP000028701"/>
    </source>
</evidence>
<keyword evidence="1" id="KW-1133">Transmembrane helix</keyword>
<name>A0A081CUP0_9HYPH</name>
<proteinExistence type="predicted"/>
<sequence>MTLPDREKPSGLRDEVLAGEYVLGALTDDARASLARRIKTDRQFAAMVRRWKNGLAENDRQERRAFSSYLRDASMDHALRRPHDKLHRSIYGRFSIISALWNSARFWRLTTLAAMLWALVLLFPVA</sequence>
<organism evidence="2 3">
    <name type="scientific">Agrobacterium rubi TR3 = NBRC 13261</name>
    <dbReference type="NCBI Taxonomy" id="1368415"/>
    <lineage>
        <taxon>Bacteria</taxon>
        <taxon>Pseudomonadati</taxon>
        <taxon>Pseudomonadota</taxon>
        <taxon>Alphaproteobacteria</taxon>
        <taxon>Hyphomicrobiales</taxon>
        <taxon>Rhizobiaceae</taxon>
        <taxon>Rhizobium/Agrobacterium group</taxon>
        <taxon>Agrobacterium</taxon>
    </lineage>
</organism>
<evidence type="ECO:0000313" key="2">
    <source>
        <dbReference type="EMBL" id="GAK70386.1"/>
    </source>
</evidence>
<evidence type="ECO:0000256" key="1">
    <source>
        <dbReference type="SAM" id="Phobius"/>
    </source>
</evidence>
<dbReference type="Proteomes" id="UP000028701">
    <property type="component" value="Unassembled WGS sequence"/>
</dbReference>
<comment type="caution">
    <text evidence="2">The sequence shown here is derived from an EMBL/GenBank/DDBJ whole genome shotgun (WGS) entry which is preliminary data.</text>
</comment>
<gene>
    <name evidence="2" type="ORF">RRU01S_11_00390</name>
</gene>
<feature type="transmembrane region" description="Helical" evidence="1">
    <location>
        <begin position="106"/>
        <end position="125"/>
    </location>
</feature>
<dbReference type="OrthoDB" id="9816387at2"/>
<protein>
    <recommendedName>
        <fullName evidence="4">Anti-sigma factor</fullName>
    </recommendedName>
</protein>
<keyword evidence="1" id="KW-0812">Transmembrane</keyword>
<dbReference type="eggNOG" id="COG5343">
    <property type="taxonomic scope" value="Bacteria"/>
</dbReference>
<evidence type="ECO:0008006" key="4">
    <source>
        <dbReference type="Google" id="ProtNLM"/>
    </source>
</evidence>
<accession>A0A081CUP0</accession>
<dbReference type="EMBL" id="BBJU01000011">
    <property type="protein sequence ID" value="GAK70386.1"/>
    <property type="molecule type" value="Genomic_DNA"/>
</dbReference>
<dbReference type="AlphaFoldDB" id="A0A081CUP0"/>
<dbReference type="RefSeq" id="WP_045229971.1">
    <property type="nucleotide sequence ID" value="NZ_BBJU01000011.1"/>
</dbReference>